<gene>
    <name evidence="1" type="ORF">MILVUS5_LOCUS6411</name>
</gene>
<sequence length="1169" mass="131487">MATKCMHVFDRLMFSVTCWKKSSTQTGRRKFHRDVEKEEFQYASTQCLSSYYSVFVVRLAIMVMLAILIGLLTILTWHFTKIYTTKSLNSLAYDLRYELLQRPILRMWNILNSTAEITTAQVKLSEYVIRSHNKLATQEDHVEMYEAMRAVTWALFSSRKALNSITVKYGNGFVQAFHRDLKDNNTFYIYTDLAYNETSEALNDKEIHNNKTVIWYREQLDPVSGEKIGKAMKIAPEDSISIAGMSQVPDGVASWHVSVSKFTDSPLLSAALPVWDSSNKSIVAVVGVTTALYSVEQLMKELVDKHSGHMYLTSQKGYLLATSTNDPLLTNSTKKPKLKMAVDCDNEVIREGAMWLQKTYGNNFPPSHEVHVENARLGHQQYYIDSFFLNLKKLPLVGVIILPRKHIMGQADQRAFKTLVILISASLCIIVIGCVCILILTNGVSKEMNLRAELISHLEARRKAEASSNYKSQFLANMSHELRTPMAAVIGLLDILLSDDCLTNEQYATVTQIRKCSTTLLRLLNNILDLSKVESGKLVLEDAEFDLGKELEGLVDMFSVQCINHNVEIILDLSDDMPKIVRGDSDRVVQIFANLINNSIKFTLSGHIILRGWCENPNSYGDNESFTMEQKKLVCSQKTITKQHENTAKKTSNNDKKMILWFEVDDTGCGIDPSKWDSVFESFEQADLSTTRLHGGTGLGLCIVRSLVNKMGGEIKIVKKEGPGTLMRLYLRLTAPVDATEQHCQVDFANNNLVVLLALHGNMSRLITSKWLNKNGVVTMEASEWNGLTQVLKELFHAKTPTHNNDFDAHYSAHRGLKSKLLSLQELTNPIFVIAVDIDLLDLSTDIWKEQINFLHKYYARAKFIWLQNHDSSNNVKTELRKKGHILTVNKPLYKAKMIHILEDVIKERNIEVQKKNTITPRTTVKESDLHESFEIDYNHCDVASSDGSDISEIGSSNPSSLYLKSNCLLGLTNEYMEQNSSRKEASVSKREKGEDSECSRVNGSTKAVNGKKSLEGLRILLAEDTVVIQRVATIMLEKMGAVVVAVGDGQQAVDALNGTLGVEDCRKESLLKERNKETSQTEILSFPAYDLILMDCQMPKMDGYEATKEIRKSEVGSGFHIPIVALTAHAMSCDEAKCLEVGMDAYLTKPIDFKLMESTILSLTKEKA</sequence>
<dbReference type="Proteomes" id="UP001177021">
    <property type="component" value="Unassembled WGS sequence"/>
</dbReference>
<keyword evidence="2" id="KW-1185">Reference proteome</keyword>
<name>A0ACB0IV81_TRIPR</name>
<reference evidence="1" key="1">
    <citation type="submission" date="2023-10" db="EMBL/GenBank/DDBJ databases">
        <authorList>
            <person name="Rodriguez Cubillos JULIANA M."/>
            <person name="De Vega J."/>
        </authorList>
    </citation>
    <scope>NUCLEOTIDE SEQUENCE</scope>
</reference>
<protein>
    <submittedName>
        <fullName evidence="1">Uncharacterized protein</fullName>
    </submittedName>
</protein>
<organism evidence="1 2">
    <name type="scientific">Trifolium pratense</name>
    <name type="common">Red clover</name>
    <dbReference type="NCBI Taxonomy" id="57577"/>
    <lineage>
        <taxon>Eukaryota</taxon>
        <taxon>Viridiplantae</taxon>
        <taxon>Streptophyta</taxon>
        <taxon>Embryophyta</taxon>
        <taxon>Tracheophyta</taxon>
        <taxon>Spermatophyta</taxon>
        <taxon>Magnoliopsida</taxon>
        <taxon>eudicotyledons</taxon>
        <taxon>Gunneridae</taxon>
        <taxon>Pentapetalae</taxon>
        <taxon>rosids</taxon>
        <taxon>fabids</taxon>
        <taxon>Fabales</taxon>
        <taxon>Fabaceae</taxon>
        <taxon>Papilionoideae</taxon>
        <taxon>50 kb inversion clade</taxon>
        <taxon>NPAAA clade</taxon>
        <taxon>Hologalegina</taxon>
        <taxon>IRL clade</taxon>
        <taxon>Trifolieae</taxon>
        <taxon>Trifolium</taxon>
    </lineage>
</organism>
<comment type="caution">
    <text evidence="1">The sequence shown here is derived from an EMBL/GenBank/DDBJ whole genome shotgun (WGS) entry which is preliminary data.</text>
</comment>
<dbReference type="EMBL" id="CASHSV030000002">
    <property type="protein sequence ID" value="CAJ2635803.1"/>
    <property type="molecule type" value="Genomic_DNA"/>
</dbReference>
<accession>A0ACB0IV81</accession>
<evidence type="ECO:0000313" key="2">
    <source>
        <dbReference type="Proteomes" id="UP001177021"/>
    </source>
</evidence>
<evidence type="ECO:0000313" key="1">
    <source>
        <dbReference type="EMBL" id="CAJ2635803.1"/>
    </source>
</evidence>
<proteinExistence type="predicted"/>